<dbReference type="Proteomes" id="UP000737018">
    <property type="component" value="Unassembled WGS sequence"/>
</dbReference>
<accession>A0A8J4QZ26</accession>
<keyword evidence="2" id="KW-0498">Mitosis</keyword>
<dbReference type="GO" id="GO:0005680">
    <property type="term" value="C:anaphase-promoting complex"/>
    <property type="evidence" value="ECO:0007669"/>
    <property type="project" value="InterPro"/>
</dbReference>
<evidence type="ECO:0000256" key="3">
    <source>
        <dbReference type="ARBA" id="ARBA00023306"/>
    </source>
</evidence>
<dbReference type="GO" id="GO:0051301">
    <property type="term" value="P:cell division"/>
    <property type="evidence" value="ECO:0007669"/>
    <property type="project" value="UniProtKB-KW"/>
</dbReference>
<dbReference type="AlphaFoldDB" id="A0A8J4QZ26"/>
<reference evidence="4" key="1">
    <citation type="submission" date="2020-03" db="EMBL/GenBank/DDBJ databases">
        <title>Castanea mollissima Vanexum genome sequencing.</title>
        <authorList>
            <person name="Staton M."/>
        </authorList>
    </citation>
    <scope>NUCLEOTIDE SEQUENCE</scope>
    <source>
        <tissue evidence="4">Leaf</tissue>
    </source>
</reference>
<dbReference type="GO" id="GO:0007091">
    <property type="term" value="P:metaphase/anaphase transition of mitotic cell cycle"/>
    <property type="evidence" value="ECO:0007669"/>
    <property type="project" value="TreeGrafter"/>
</dbReference>
<dbReference type="PANTHER" id="PTHR12827:SF3">
    <property type="entry name" value="ANAPHASE-PROMOTING COMPLEX SUBUNIT 1"/>
    <property type="match status" value="1"/>
</dbReference>
<keyword evidence="5" id="KW-1185">Reference proteome</keyword>
<keyword evidence="1" id="KW-0132">Cell division</keyword>
<evidence type="ECO:0000313" key="5">
    <source>
        <dbReference type="Proteomes" id="UP000737018"/>
    </source>
</evidence>
<comment type="caution">
    <text evidence="4">The sequence shown here is derived from an EMBL/GenBank/DDBJ whole genome shotgun (WGS) entry which is preliminary data.</text>
</comment>
<evidence type="ECO:0000313" key="4">
    <source>
        <dbReference type="EMBL" id="KAF3961770.1"/>
    </source>
</evidence>
<dbReference type="GO" id="GO:0031145">
    <property type="term" value="P:anaphase-promoting complex-dependent catabolic process"/>
    <property type="evidence" value="ECO:0007669"/>
    <property type="project" value="TreeGrafter"/>
</dbReference>
<name>A0A8J4QZ26_9ROSI</name>
<gene>
    <name evidence="4" type="ORF">CMV_013644</name>
</gene>
<dbReference type="InterPro" id="IPR024990">
    <property type="entry name" value="Apc1"/>
</dbReference>
<keyword evidence="3" id="KW-0131">Cell cycle</keyword>
<dbReference type="OrthoDB" id="1729421at2759"/>
<dbReference type="GO" id="GO:0060090">
    <property type="term" value="F:molecular adaptor activity"/>
    <property type="evidence" value="ECO:0007669"/>
    <property type="project" value="TreeGrafter"/>
</dbReference>
<evidence type="ECO:0000256" key="2">
    <source>
        <dbReference type="ARBA" id="ARBA00022776"/>
    </source>
</evidence>
<protein>
    <submittedName>
        <fullName evidence="4">Uncharacterized protein</fullName>
    </submittedName>
</protein>
<dbReference type="GO" id="GO:0070979">
    <property type="term" value="P:protein K11-linked ubiquitination"/>
    <property type="evidence" value="ECO:0007669"/>
    <property type="project" value="TreeGrafter"/>
</dbReference>
<proteinExistence type="predicted"/>
<evidence type="ECO:0000256" key="1">
    <source>
        <dbReference type="ARBA" id="ARBA00022618"/>
    </source>
</evidence>
<organism evidence="4 5">
    <name type="scientific">Castanea mollissima</name>
    <name type="common">Chinese chestnut</name>
    <dbReference type="NCBI Taxonomy" id="60419"/>
    <lineage>
        <taxon>Eukaryota</taxon>
        <taxon>Viridiplantae</taxon>
        <taxon>Streptophyta</taxon>
        <taxon>Embryophyta</taxon>
        <taxon>Tracheophyta</taxon>
        <taxon>Spermatophyta</taxon>
        <taxon>Magnoliopsida</taxon>
        <taxon>eudicotyledons</taxon>
        <taxon>Gunneridae</taxon>
        <taxon>Pentapetalae</taxon>
        <taxon>rosids</taxon>
        <taxon>fabids</taxon>
        <taxon>Fagales</taxon>
        <taxon>Fagaceae</taxon>
        <taxon>Castanea</taxon>
    </lineage>
</organism>
<sequence>MRVLNLTDIYQYYQQGEIGRRSGGDNVLEREGYAVSAGFSLGLVALGRGGDTLGCIDSMVDPLFHYIGGKEARNERSFLTLLTEEQNRGTAQNDDFVLLMMDGTSVNVGVTAPGAKIALALMFLKTESEAIMSKLSIPNTSFDLQYVRPDFIMLRVIARNLIMWSRIHPSKDWIQSQNPGIIQNGVKGLRDDSGDIDDMDAEAFVQGYVNIVAG</sequence>
<dbReference type="PANTHER" id="PTHR12827">
    <property type="entry name" value="MEIOTIC CHECKPOINT REGULATOR TSG24 FAMILY MEMBER"/>
    <property type="match status" value="1"/>
</dbReference>
<dbReference type="EMBL" id="JRKL02001835">
    <property type="protein sequence ID" value="KAF3961770.1"/>
    <property type="molecule type" value="Genomic_DNA"/>
</dbReference>